<dbReference type="SUPFAM" id="SSF55874">
    <property type="entry name" value="ATPase domain of HSP90 chaperone/DNA topoisomerase II/histidine kinase"/>
    <property type="match status" value="1"/>
</dbReference>
<reference evidence="1 2" key="1">
    <citation type="submission" date="2018-05" db="EMBL/GenBank/DDBJ databases">
        <title>Genomic Encyclopedia of Type Strains, Phase IV (KMG-IV): sequencing the most valuable type-strain genomes for metagenomic binning, comparative biology and taxonomic classification.</title>
        <authorList>
            <person name="Goeker M."/>
        </authorList>
    </citation>
    <scope>NUCLEOTIDE SEQUENCE [LARGE SCALE GENOMIC DNA]</scope>
    <source>
        <strain evidence="1 2">DSM 103371</strain>
    </source>
</reference>
<protein>
    <submittedName>
        <fullName evidence="1">Uncharacterized protein</fullName>
    </submittedName>
</protein>
<comment type="caution">
    <text evidence="1">The sequence shown here is derived from an EMBL/GenBank/DDBJ whole genome shotgun (WGS) entry which is preliminary data.</text>
</comment>
<dbReference type="Gene3D" id="3.30.565.10">
    <property type="entry name" value="Histidine kinase-like ATPase, C-terminal domain"/>
    <property type="match status" value="1"/>
</dbReference>
<evidence type="ECO:0000313" key="1">
    <source>
        <dbReference type="EMBL" id="PWK58954.1"/>
    </source>
</evidence>
<sequence length="120" mass="13234">MMLGRPSQLLAVAEDIQRLAAGLRDSTMSMQMVPIGSITGRFRRLMRDLSGTLGKDIQFETRGEETELDKTVIEMLADPLVHILRNSADHGLETAEVRRAAGKPAAGRIVLWPRIPGPRC</sequence>
<dbReference type="InterPro" id="IPR036890">
    <property type="entry name" value="HATPase_C_sf"/>
</dbReference>
<dbReference type="InterPro" id="IPR051315">
    <property type="entry name" value="Bact_Chemotaxis_CheA"/>
</dbReference>
<accession>A0A316GDG3</accession>
<dbReference type="EMBL" id="QGGV01000001">
    <property type="protein sequence ID" value="PWK58954.1"/>
    <property type="molecule type" value="Genomic_DNA"/>
</dbReference>
<dbReference type="AlphaFoldDB" id="A0A316GDG3"/>
<dbReference type="PANTHER" id="PTHR43395">
    <property type="entry name" value="SENSOR HISTIDINE KINASE CHEA"/>
    <property type="match status" value="1"/>
</dbReference>
<name>A0A316GDG3_9RHOB</name>
<keyword evidence="2" id="KW-1185">Reference proteome</keyword>
<proteinExistence type="predicted"/>
<dbReference type="Proteomes" id="UP000245390">
    <property type="component" value="Unassembled WGS sequence"/>
</dbReference>
<evidence type="ECO:0000313" key="2">
    <source>
        <dbReference type="Proteomes" id="UP000245390"/>
    </source>
</evidence>
<organism evidence="1 2">
    <name type="scientific">Silicimonas algicola</name>
    <dbReference type="NCBI Taxonomy" id="1826607"/>
    <lineage>
        <taxon>Bacteria</taxon>
        <taxon>Pseudomonadati</taxon>
        <taxon>Pseudomonadota</taxon>
        <taxon>Alphaproteobacteria</taxon>
        <taxon>Rhodobacterales</taxon>
        <taxon>Paracoccaceae</taxon>
    </lineage>
</organism>
<dbReference type="PANTHER" id="PTHR43395:SF10">
    <property type="entry name" value="CHEMOTAXIS PROTEIN CHEA"/>
    <property type="match status" value="1"/>
</dbReference>
<gene>
    <name evidence="1" type="ORF">C8D95_101775</name>
</gene>